<feature type="binding site" evidence="9">
    <location>
        <position position="20"/>
    </location>
    <ligand>
        <name>Zn(2+)</name>
        <dbReference type="ChEBI" id="CHEBI:29105"/>
        <label>1</label>
    </ligand>
</feature>
<feature type="modified residue" description="N6-carboxylysine" evidence="9">
    <location>
        <position position="106"/>
    </location>
</feature>
<evidence type="ECO:0000256" key="6">
    <source>
        <dbReference type="ARBA" id="ARBA00022801"/>
    </source>
</evidence>
<dbReference type="Gene3D" id="3.20.20.140">
    <property type="entry name" value="Metal-dependent hydrolases"/>
    <property type="match status" value="1"/>
</dbReference>
<evidence type="ECO:0000256" key="10">
    <source>
        <dbReference type="RuleBase" id="RU003440"/>
    </source>
</evidence>
<evidence type="ECO:0000256" key="2">
    <source>
        <dbReference type="ARBA" id="ARBA00004880"/>
    </source>
</evidence>
<dbReference type="UniPathway" id="UPA00070">
    <property type="reaction ID" value="UER00117"/>
</dbReference>
<feature type="active site" evidence="9">
    <location>
        <position position="254"/>
    </location>
</feature>
<gene>
    <name evidence="9 12" type="primary">pyrC</name>
    <name evidence="12" type="ORF">F9K24_09300</name>
</gene>
<dbReference type="InterPro" id="IPR006680">
    <property type="entry name" value="Amidohydro-rel"/>
</dbReference>
<dbReference type="GO" id="GO:0005737">
    <property type="term" value="C:cytoplasm"/>
    <property type="evidence" value="ECO:0007669"/>
    <property type="project" value="TreeGrafter"/>
</dbReference>
<feature type="binding site" evidence="9">
    <location>
        <position position="226"/>
    </location>
    <ligand>
        <name>substrate</name>
    </ligand>
</feature>
<dbReference type="Proteomes" id="UP000460298">
    <property type="component" value="Unassembled WGS sequence"/>
</dbReference>
<evidence type="ECO:0000256" key="9">
    <source>
        <dbReference type="HAMAP-Rule" id="MF_00219"/>
    </source>
</evidence>
<feature type="binding site" evidence="9">
    <location>
        <position position="254"/>
    </location>
    <ligand>
        <name>Zn(2+)</name>
        <dbReference type="ChEBI" id="CHEBI:29105"/>
        <label>1</label>
    </ligand>
</feature>
<accession>A0A833H287</accession>
<evidence type="ECO:0000256" key="7">
    <source>
        <dbReference type="ARBA" id="ARBA00022833"/>
    </source>
</evidence>
<feature type="binding site" description="via carbamate group" evidence="9">
    <location>
        <position position="106"/>
    </location>
    <ligand>
        <name>Zn(2+)</name>
        <dbReference type="ChEBI" id="CHEBI:29105"/>
        <label>1</label>
    </ligand>
</feature>
<feature type="domain" description="Amidohydrolase-related" evidence="11">
    <location>
        <begin position="16"/>
        <end position="312"/>
    </location>
</feature>
<feature type="binding site" description="via carbamate group" evidence="9">
    <location>
        <position position="106"/>
    </location>
    <ligand>
        <name>Zn(2+)</name>
        <dbReference type="ChEBI" id="CHEBI:29105"/>
        <label>2</label>
    </ligand>
</feature>
<dbReference type="NCBIfam" id="TIGR00856">
    <property type="entry name" value="pyrC_dimer"/>
    <property type="match status" value="1"/>
</dbReference>
<dbReference type="PANTHER" id="PTHR43137">
    <property type="entry name" value="DIHYDROOROTASE"/>
    <property type="match status" value="1"/>
</dbReference>
<comment type="similarity">
    <text evidence="3 9 10">Belongs to the metallo-dependent hydrolases superfamily. DHOase family. Class II DHOase subfamily.</text>
</comment>
<feature type="binding site" evidence="9">
    <location>
        <position position="46"/>
    </location>
    <ligand>
        <name>substrate</name>
    </ligand>
</feature>
<evidence type="ECO:0000259" key="11">
    <source>
        <dbReference type="Pfam" id="PF01979"/>
    </source>
</evidence>
<comment type="pathway">
    <text evidence="2 9 10">Pyrimidine metabolism; UMP biosynthesis via de novo pathway; (S)-dihydroorotate from bicarbonate: step 3/3.</text>
</comment>
<comment type="catalytic activity">
    <reaction evidence="9 10">
        <text>(S)-dihydroorotate + H2O = N-carbamoyl-L-aspartate + H(+)</text>
        <dbReference type="Rhea" id="RHEA:24296"/>
        <dbReference type="ChEBI" id="CHEBI:15377"/>
        <dbReference type="ChEBI" id="CHEBI:15378"/>
        <dbReference type="ChEBI" id="CHEBI:30864"/>
        <dbReference type="ChEBI" id="CHEBI:32814"/>
        <dbReference type="EC" id="3.5.2.3"/>
    </reaction>
</comment>
<feature type="binding site" evidence="9">
    <location>
        <begin position="20"/>
        <end position="22"/>
    </location>
    <ligand>
        <name>substrate</name>
    </ligand>
</feature>
<comment type="subunit">
    <text evidence="9">Homodimer.</text>
</comment>
<dbReference type="GO" id="GO:0006207">
    <property type="term" value="P:'de novo' pyrimidine nucleobase biosynthetic process"/>
    <property type="evidence" value="ECO:0007669"/>
    <property type="project" value="TreeGrafter"/>
</dbReference>
<dbReference type="HAMAP" id="MF_00219">
    <property type="entry name" value="PyrC_classII"/>
    <property type="match status" value="1"/>
</dbReference>
<keyword evidence="5 9" id="KW-0479">Metal-binding</keyword>
<dbReference type="PROSITE" id="PS00483">
    <property type="entry name" value="DIHYDROOROTASE_2"/>
    <property type="match status" value="1"/>
</dbReference>
<dbReference type="Pfam" id="PF01979">
    <property type="entry name" value="Amidohydro_1"/>
    <property type="match status" value="1"/>
</dbReference>
<feature type="binding site" evidence="9">
    <location>
        <position position="181"/>
    </location>
    <ligand>
        <name>Zn(2+)</name>
        <dbReference type="ChEBI" id="CHEBI:29105"/>
        <label>2</label>
    </ligand>
</feature>
<sequence>MFVWRMADLLIRKPDDWHIHLRDGAALKLTVPQAARQFGRVIAMPNLRPPVDSIEAARDYRTRILDAVPSEYRNRFHPITPLYLTDRITASVIEEAVKIDYIKAVKLYPAGATTNSESGVADLAPFYAVFEAMQKHRMPLLIHGEVTDVQVDVFDRERVFVERQLHPLRERFPELPMVLEHVSSKEGVRFVEIHERHTAATITVHHMLLTRNDIFQGGLQPHHFCLPVVKTEEDRQAVRAAAFSGKPCFFAGTDSAPHARHKKESACGSAGIYTAHAAVELYAEIFDEEGMLDRLEAFLSEYGARFYGLELGQEKVCLVRTPWTVPDSYDMGGDELIPFRAGRSVSFRLEEDR</sequence>
<dbReference type="EMBL" id="WBUI01000007">
    <property type="protein sequence ID" value="KAB2933053.1"/>
    <property type="molecule type" value="Genomic_DNA"/>
</dbReference>
<dbReference type="PROSITE" id="PS00482">
    <property type="entry name" value="DIHYDROOROTASE_1"/>
    <property type="match status" value="1"/>
</dbReference>
<feature type="binding site" evidence="9">
    <location>
        <position position="270"/>
    </location>
    <ligand>
        <name>substrate</name>
    </ligand>
</feature>
<dbReference type="CDD" id="cd01294">
    <property type="entry name" value="DHOase"/>
    <property type="match status" value="1"/>
</dbReference>
<dbReference type="SUPFAM" id="SSF51556">
    <property type="entry name" value="Metallo-dependent hydrolases"/>
    <property type="match status" value="1"/>
</dbReference>
<dbReference type="GO" id="GO:0004151">
    <property type="term" value="F:dihydroorotase activity"/>
    <property type="evidence" value="ECO:0007669"/>
    <property type="project" value="UniProtKB-UniRule"/>
</dbReference>
<comment type="function">
    <text evidence="1 9">Catalyzes the reversible cyclization of carbamoyl aspartate to dihydroorotate.</text>
</comment>
<dbReference type="EC" id="3.5.2.3" evidence="4 9"/>
<evidence type="ECO:0000313" key="12">
    <source>
        <dbReference type="EMBL" id="KAB2933053.1"/>
    </source>
</evidence>
<dbReference type="AlphaFoldDB" id="A0A833H287"/>
<comment type="caution">
    <text evidence="12">The sequence shown here is derived from an EMBL/GenBank/DDBJ whole genome shotgun (WGS) entry which is preliminary data.</text>
</comment>
<evidence type="ECO:0000256" key="1">
    <source>
        <dbReference type="ARBA" id="ARBA00002368"/>
    </source>
</evidence>
<name>A0A833H287_9LEPT</name>
<dbReference type="InterPro" id="IPR002195">
    <property type="entry name" value="Dihydroorotase_CS"/>
</dbReference>
<dbReference type="GO" id="GO:0008270">
    <property type="term" value="F:zinc ion binding"/>
    <property type="evidence" value="ECO:0007669"/>
    <property type="project" value="UniProtKB-UniRule"/>
</dbReference>
<organism evidence="12 13">
    <name type="scientific">Leptonema illini</name>
    <dbReference type="NCBI Taxonomy" id="183"/>
    <lineage>
        <taxon>Bacteria</taxon>
        <taxon>Pseudomonadati</taxon>
        <taxon>Spirochaetota</taxon>
        <taxon>Spirochaetia</taxon>
        <taxon>Leptospirales</taxon>
        <taxon>Leptospiraceae</taxon>
        <taxon>Leptonema</taxon>
    </lineage>
</organism>
<feature type="binding site" evidence="9">
    <location>
        <position position="258"/>
    </location>
    <ligand>
        <name>substrate</name>
    </ligand>
</feature>
<feature type="binding site" evidence="9">
    <location>
        <position position="143"/>
    </location>
    <ligand>
        <name>substrate</name>
    </ligand>
</feature>
<feature type="binding site" evidence="9">
    <location>
        <position position="18"/>
    </location>
    <ligand>
        <name>Zn(2+)</name>
        <dbReference type="ChEBI" id="CHEBI:29105"/>
        <label>1</label>
    </ligand>
</feature>
<keyword evidence="8 9" id="KW-0665">Pyrimidine biosynthesis</keyword>
<evidence type="ECO:0000256" key="8">
    <source>
        <dbReference type="ARBA" id="ARBA00022975"/>
    </source>
</evidence>
<evidence type="ECO:0000256" key="4">
    <source>
        <dbReference type="ARBA" id="ARBA00012860"/>
    </source>
</evidence>
<evidence type="ECO:0000256" key="5">
    <source>
        <dbReference type="ARBA" id="ARBA00022723"/>
    </source>
</evidence>
<dbReference type="PIRSF" id="PIRSF001237">
    <property type="entry name" value="DHOdimr"/>
    <property type="match status" value="1"/>
</dbReference>
<dbReference type="GO" id="GO:0044205">
    <property type="term" value="P:'de novo' UMP biosynthetic process"/>
    <property type="evidence" value="ECO:0007669"/>
    <property type="project" value="UniProtKB-UniRule"/>
</dbReference>
<proteinExistence type="inferred from homology"/>
<evidence type="ECO:0000313" key="13">
    <source>
        <dbReference type="Proteomes" id="UP000460298"/>
    </source>
</evidence>
<dbReference type="PANTHER" id="PTHR43137:SF1">
    <property type="entry name" value="DIHYDROOROTASE"/>
    <property type="match status" value="1"/>
</dbReference>
<keyword evidence="7 9" id="KW-0862">Zinc</keyword>
<comment type="cofactor">
    <cofactor evidence="9 10">
        <name>Zn(2+)</name>
        <dbReference type="ChEBI" id="CHEBI:29105"/>
    </cofactor>
    <text evidence="9 10">Binds 2 Zn(2+) ions per subunit.</text>
</comment>
<protein>
    <recommendedName>
        <fullName evidence="4 9">Dihydroorotase</fullName>
        <shortName evidence="9">DHOase</shortName>
        <ecNumber evidence="4 9">3.5.2.3</ecNumber>
    </recommendedName>
</protein>
<reference evidence="12 13" key="1">
    <citation type="submission" date="2019-10" db="EMBL/GenBank/DDBJ databases">
        <title>Extracellular Electron Transfer in a Candidatus Methanoperedens spp. Enrichment Culture.</title>
        <authorList>
            <person name="Berger S."/>
            <person name="Rangel Shaw D."/>
            <person name="Berben T."/>
            <person name="In 'T Zandt M."/>
            <person name="Frank J."/>
            <person name="Reimann J."/>
            <person name="Jetten M.S.M."/>
            <person name="Welte C.U."/>
        </authorList>
    </citation>
    <scope>NUCLEOTIDE SEQUENCE [LARGE SCALE GENOMIC DNA]</scope>
    <source>
        <strain evidence="12">SB12</strain>
    </source>
</reference>
<keyword evidence="6 9" id="KW-0378">Hydrolase</keyword>
<dbReference type="InterPro" id="IPR004721">
    <property type="entry name" value="DHOdimr"/>
</dbReference>
<feature type="binding site" evidence="9">
    <location>
        <position position="143"/>
    </location>
    <ligand>
        <name>Zn(2+)</name>
        <dbReference type="ChEBI" id="CHEBI:29105"/>
        <label>2</label>
    </ligand>
</feature>
<dbReference type="InterPro" id="IPR032466">
    <property type="entry name" value="Metal_Hydrolase"/>
</dbReference>
<evidence type="ECO:0000256" key="3">
    <source>
        <dbReference type="ARBA" id="ARBA00005631"/>
    </source>
</evidence>